<dbReference type="InterPro" id="IPR050126">
    <property type="entry name" value="Ap4A_hydrolase"/>
</dbReference>
<proteinExistence type="predicted"/>
<dbReference type="Proteomes" id="UP000192738">
    <property type="component" value="Unassembled WGS sequence"/>
</dbReference>
<dbReference type="GO" id="GO:0008803">
    <property type="term" value="F:bis(5'-nucleosyl)-tetraphosphatase (symmetrical) activity"/>
    <property type="evidence" value="ECO:0007669"/>
    <property type="project" value="TreeGrafter"/>
</dbReference>
<dbReference type="AlphaFoldDB" id="A0A1W1YYU1"/>
<organism evidence="2 3">
    <name type="scientific">Sporomusa malonica</name>
    <dbReference type="NCBI Taxonomy" id="112901"/>
    <lineage>
        <taxon>Bacteria</taxon>
        <taxon>Bacillati</taxon>
        <taxon>Bacillota</taxon>
        <taxon>Negativicutes</taxon>
        <taxon>Selenomonadales</taxon>
        <taxon>Sporomusaceae</taxon>
        <taxon>Sporomusa</taxon>
    </lineage>
</organism>
<dbReference type="SUPFAM" id="SSF56300">
    <property type="entry name" value="Metallo-dependent phosphatases"/>
    <property type="match status" value="1"/>
</dbReference>
<dbReference type="PANTHER" id="PTHR42850">
    <property type="entry name" value="METALLOPHOSPHOESTERASE"/>
    <property type="match status" value="1"/>
</dbReference>
<sequence>MRIVDRILAISDIHGENQRLQSLLKQTQYDPARDLLVICGDMIDRGTENLDVLKTCLMLQEQGAVLLKGNHEQFLEQSVIEMLESDSWRTKPSENLYNWVKYNGGVTMFEEIENLAPSKLAEILQFVKSLPLYFSTGNFLFTHAGANTRKPIEKNTEDELVWMEDRFPYCPAYKGKVLVFGHLPTWHLYRYDKKFKKTNARIWFDQEYRDKIGIDCGGCFGGRLAALELPSYQEFYA</sequence>
<keyword evidence="3" id="KW-1185">Reference proteome</keyword>
<feature type="domain" description="Calcineurin-like phosphoesterase" evidence="1">
    <location>
        <begin position="6"/>
        <end position="190"/>
    </location>
</feature>
<dbReference type="STRING" id="112901.SAMN04488500_102320"/>
<protein>
    <submittedName>
        <fullName evidence="2">Serine/threonine protein phosphatase 1</fullName>
    </submittedName>
</protein>
<dbReference type="GO" id="GO:0016791">
    <property type="term" value="F:phosphatase activity"/>
    <property type="evidence" value="ECO:0007669"/>
    <property type="project" value="TreeGrafter"/>
</dbReference>
<dbReference type="InterPro" id="IPR004843">
    <property type="entry name" value="Calcineurin-like_PHP"/>
</dbReference>
<reference evidence="2 3" key="1">
    <citation type="submission" date="2017-04" db="EMBL/GenBank/DDBJ databases">
        <authorList>
            <person name="Afonso C.L."/>
            <person name="Miller P.J."/>
            <person name="Scott M.A."/>
            <person name="Spackman E."/>
            <person name="Goraichik I."/>
            <person name="Dimitrov K.M."/>
            <person name="Suarez D.L."/>
            <person name="Swayne D.E."/>
        </authorList>
    </citation>
    <scope>NUCLEOTIDE SEQUENCE [LARGE SCALE GENOMIC DNA]</scope>
    <source>
        <strain evidence="2 3">DSM 5090</strain>
    </source>
</reference>
<dbReference type="RefSeq" id="WP_084574288.1">
    <property type="nucleotide sequence ID" value="NZ_CP155572.1"/>
</dbReference>
<name>A0A1W1YYU1_9FIRM</name>
<accession>A0A1W1YYU1</accession>
<dbReference type="GO" id="GO:0005737">
    <property type="term" value="C:cytoplasm"/>
    <property type="evidence" value="ECO:0007669"/>
    <property type="project" value="TreeGrafter"/>
</dbReference>
<dbReference type="Pfam" id="PF00149">
    <property type="entry name" value="Metallophos"/>
    <property type="match status" value="1"/>
</dbReference>
<evidence type="ECO:0000313" key="3">
    <source>
        <dbReference type="Proteomes" id="UP000192738"/>
    </source>
</evidence>
<dbReference type="EMBL" id="FWXI01000002">
    <property type="protein sequence ID" value="SMC41387.1"/>
    <property type="molecule type" value="Genomic_DNA"/>
</dbReference>
<dbReference type="GO" id="GO:0110154">
    <property type="term" value="P:RNA decapping"/>
    <property type="evidence" value="ECO:0007669"/>
    <property type="project" value="TreeGrafter"/>
</dbReference>
<dbReference type="Gene3D" id="3.60.21.10">
    <property type="match status" value="1"/>
</dbReference>
<dbReference type="OrthoDB" id="9779903at2"/>
<dbReference type="PANTHER" id="PTHR42850:SF4">
    <property type="entry name" value="ZINC-DEPENDENT ENDOPOLYPHOSPHATASE"/>
    <property type="match status" value="1"/>
</dbReference>
<evidence type="ECO:0000313" key="2">
    <source>
        <dbReference type="EMBL" id="SMC41387.1"/>
    </source>
</evidence>
<dbReference type="InterPro" id="IPR029052">
    <property type="entry name" value="Metallo-depent_PP-like"/>
</dbReference>
<evidence type="ECO:0000259" key="1">
    <source>
        <dbReference type="Pfam" id="PF00149"/>
    </source>
</evidence>
<gene>
    <name evidence="2" type="ORF">SAMN04488500_102320</name>
</gene>